<dbReference type="Pfam" id="PF02604">
    <property type="entry name" value="PhdYeFM_antitox"/>
    <property type="match status" value="1"/>
</dbReference>
<dbReference type="InterPro" id="IPR006442">
    <property type="entry name" value="Antitoxin_Phd/YefM"/>
</dbReference>
<dbReference type="PANTHER" id="PTHR33713:SF6">
    <property type="entry name" value="ANTITOXIN YEFM"/>
    <property type="match status" value="1"/>
</dbReference>
<evidence type="ECO:0000256" key="2">
    <source>
        <dbReference type="RuleBase" id="RU362080"/>
    </source>
</evidence>
<accession>A0ABS4E632</accession>
<dbReference type="SUPFAM" id="SSF143120">
    <property type="entry name" value="YefM-like"/>
    <property type="match status" value="1"/>
</dbReference>
<dbReference type="Proteomes" id="UP000759443">
    <property type="component" value="Unassembled WGS sequence"/>
</dbReference>
<keyword evidence="4" id="KW-1185">Reference proteome</keyword>
<name>A0ABS4E632_9HYPH</name>
<dbReference type="InterPro" id="IPR036165">
    <property type="entry name" value="YefM-like_sf"/>
</dbReference>
<evidence type="ECO:0000256" key="1">
    <source>
        <dbReference type="ARBA" id="ARBA00009981"/>
    </source>
</evidence>
<dbReference type="RefSeq" id="WP_209949142.1">
    <property type="nucleotide sequence ID" value="NZ_JAGGJU010000017.1"/>
</dbReference>
<reference evidence="3 4" key="1">
    <citation type="submission" date="2021-03" db="EMBL/GenBank/DDBJ databases">
        <title>Genomic Encyclopedia of Type Strains, Phase IV (KMG-IV): sequencing the most valuable type-strain genomes for metagenomic binning, comparative biology and taxonomic classification.</title>
        <authorList>
            <person name="Goeker M."/>
        </authorList>
    </citation>
    <scope>NUCLEOTIDE SEQUENCE [LARGE SCALE GENOMIC DNA]</scope>
    <source>
        <strain evidence="3 4">DSM 21600</strain>
    </source>
</reference>
<dbReference type="Gene3D" id="3.40.1620.10">
    <property type="entry name" value="YefM-like domain"/>
    <property type="match status" value="1"/>
</dbReference>
<evidence type="ECO:0000313" key="4">
    <source>
        <dbReference type="Proteomes" id="UP000759443"/>
    </source>
</evidence>
<evidence type="ECO:0000313" key="3">
    <source>
        <dbReference type="EMBL" id="MBP1853373.1"/>
    </source>
</evidence>
<comment type="similarity">
    <text evidence="1 2">Belongs to the phD/YefM antitoxin family.</text>
</comment>
<dbReference type="InterPro" id="IPR051405">
    <property type="entry name" value="phD/YefM_antitoxin"/>
</dbReference>
<comment type="caution">
    <text evidence="3">The sequence shown here is derived from an EMBL/GenBank/DDBJ whole genome shotgun (WGS) entry which is preliminary data.</text>
</comment>
<gene>
    <name evidence="3" type="ORF">J2Z17_004834</name>
</gene>
<dbReference type="Gene3D" id="6.10.250.330">
    <property type="match status" value="1"/>
</dbReference>
<comment type="function">
    <text evidence="2">Antitoxin component of a type II toxin-antitoxin (TA) system.</text>
</comment>
<protein>
    <recommendedName>
        <fullName evidence="2">Antitoxin</fullName>
    </recommendedName>
</protein>
<proteinExistence type="inferred from homology"/>
<dbReference type="EMBL" id="JAGGJU010000017">
    <property type="protein sequence ID" value="MBP1853373.1"/>
    <property type="molecule type" value="Genomic_DNA"/>
</dbReference>
<dbReference type="NCBIfam" id="TIGR01552">
    <property type="entry name" value="phd_fam"/>
    <property type="match status" value="1"/>
</dbReference>
<organism evidence="3 4">
    <name type="scientific">Rhizobium halophytocola</name>
    <dbReference type="NCBI Taxonomy" id="735519"/>
    <lineage>
        <taxon>Bacteria</taxon>
        <taxon>Pseudomonadati</taxon>
        <taxon>Pseudomonadota</taxon>
        <taxon>Alphaproteobacteria</taxon>
        <taxon>Hyphomicrobiales</taxon>
        <taxon>Rhizobiaceae</taxon>
        <taxon>Rhizobium/Agrobacterium group</taxon>
        <taxon>Rhizobium</taxon>
    </lineage>
</organism>
<dbReference type="PANTHER" id="PTHR33713">
    <property type="entry name" value="ANTITOXIN YAFN-RELATED"/>
    <property type="match status" value="1"/>
</dbReference>
<sequence length="85" mass="9588">MTTVFFSRARAELARLLDKVTEDAAPIEIVRRDKPSAMLISRQEYDGLMETVHLLSSPANAERLLRGDEQIRSGRLHRIDPADLG</sequence>